<accession>A0ABQ7Q416</accession>
<evidence type="ECO:0000313" key="4">
    <source>
        <dbReference type="Proteomes" id="UP000823941"/>
    </source>
</evidence>
<feature type="compositionally biased region" description="Pro residues" evidence="1">
    <location>
        <begin position="307"/>
        <end position="323"/>
    </location>
</feature>
<reference evidence="3 4" key="1">
    <citation type="submission" date="2021-06" db="EMBL/GenBank/DDBJ databases">
        <title>A haploid diamondback moth (Plutella xylostella L.) genome assembly resolves 31 chromosomes and identifies a diamide resistance mutation.</title>
        <authorList>
            <person name="Ward C.M."/>
            <person name="Perry K.D."/>
            <person name="Baker G."/>
            <person name="Powis K."/>
            <person name="Heckel D.G."/>
            <person name="Baxter S.W."/>
        </authorList>
    </citation>
    <scope>NUCLEOTIDE SEQUENCE [LARGE SCALE GENOMIC DNA]</scope>
    <source>
        <strain evidence="3 4">LV</strain>
        <tissue evidence="3">Single pupa</tissue>
    </source>
</reference>
<dbReference type="Pfam" id="PF12259">
    <property type="entry name" value="Baculo_F"/>
    <property type="match status" value="1"/>
</dbReference>
<comment type="caution">
    <text evidence="3">The sequence shown here is derived from an EMBL/GenBank/DDBJ whole genome shotgun (WGS) entry which is preliminary data.</text>
</comment>
<feature type="compositionally biased region" description="Polar residues" evidence="1">
    <location>
        <begin position="334"/>
        <end position="343"/>
    </location>
</feature>
<keyword evidence="2" id="KW-0812">Transmembrane</keyword>
<name>A0ABQ7Q416_PLUXY</name>
<evidence type="ECO:0000256" key="2">
    <source>
        <dbReference type="SAM" id="Phobius"/>
    </source>
</evidence>
<feature type="transmembrane region" description="Helical" evidence="2">
    <location>
        <begin position="254"/>
        <end position="272"/>
    </location>
</feature>
<dbReference type="InterPro" id="IPR022048">
    <property type="entry name" value="Envelope_fusion-like"/>
</dbReference>
<evidence type="ECO:0008006" key="5">
    <source>
        <dbReference type="Google" id="ProtNLM"/>
    </source>
</evidence>
<keyword evidence="4" id="KW-1185">Reference proteome</keyword>
<feature type="region of interest" description="Disordered" evidence="1">
    <location>
        <begin position="301"/>
        <end position="343"/>
    </location>
</feature>
<protein>
    <recommendedName>
        <fullName evidence="5">Envelope protein</fullName>
    </recommendedName>
</protein>
<keyword evidence="2" id="KW-0472">Membrane</keyword>
<gene>
    <name evidence="3" type="ORF">JYU34_017027</name>
</gene>
<proteinExistence type="predicted"/>
<keyword evidence="2" id="KW-1133">Transmembrane helix</keyword>
<organism evidence="3 4">
    <name type="scientific">Plutella xylostella</name>
    <name type="common">Diamondback moth</name>
    <name type="synonym">Plutella maculipennis</name>
    <dbReference type="NCBI Taxonomy" id="51655"/>
    <lineage>
        <taxon>Eukaryota</taxon>
        <taxon>Metazoa</taxon>
        <taxon>Ecdysozoa</taxon>
        <taxon>Arthropoda</taxon>
        <taxon>Hexapoda</taxon>
        <taxon>Insecta</taxon>
        <taxon>Pterygota</taxon>
        <taxon>Neoptera</taxon>
        <taxon>Endopterygota</taxon>
        <taxon>Lepidoptera</taxon>
        <taxon>Glossata</taxon>
        <taxon>Ditrysia</taxon>
        <taxon>Yponomeutoidea</taxon>
        <taxon>Plutellidae</taxon>
        <taxon>Plutella</taxon>
    </lineage>
</organism>
<evidence type="ECO:0000313" key="3">
    <source>
        <dbReference type="EMBL" id="KAG7299991.1"/>
    </source>
</evidence>
<evidence type="ECO:0000256" key="1">
    <source>
        <dbReference type="SAM" id="MobiDB-lite"/>
    </source>
</evidence>
<sequence length="343" mass="39126">MYRLLRVHSRMTSNYMIFEVKIPLVNKDSYELHKTITIPQQHGKTSVSIIPTAKYIATNLKKDKIILFHDEDIHRCVHFTERLLCSLLQPIYDLKGSDAICEAQVIINKDKITTCKTELQQYSDKWIQLHRRGAWLYSCRRDCSVRIFCPADMTPATLHGTGLITLGQGCILKNDNFTIHSYNDFHNKMFMNENTAALDIPQINQLINRSNQHLLQPEDHSETLRELKQRIDAVKDEQLKFNGDAQYNNTHHYTLIYCLTAFIAISSVLVGYQKAKRECLRRKTNKVHDGEPSQGDVEMAVLEGAHPPRPAAPPRAPPLPRPHAPGTADKACSPTPQVKHTIS</sequence>
<dbReference type="EMBL" id="JAHIBW010000022">
    <property type="protein sequence ID" value="KAG7299991.1"/>
    <property type="molecule type" value="Genomic_DNA"/>
</dbReference>
<dbReference type="Proteomes" id="UP000823941">
    <property type="component" value="Chromosome 22"/>
</dbReference>